<evidence type="ECO:0000259" key="7">
    <source>
        <dbReference type="Pfam" id="PF25954"/>
    </source>
</evidence>
<keyword evidence="2" id="KW-0813">Transport</keyword>
<dbReference type="InterPro" id="IPR042230">
    <property type="entry name" value="CusF_sf"/>
</dbReference>
<dbReference type="InterPro" id="IPR006143">
    <property type="entry name" value="RND_pump_MFP"/>
</dbReference>
<dbReference type="GO" id="GO:0022857">
    <property type="term" value="F:transmembrane transporter activity"/>
    <property type="evidence" value="ECO:0007669"/>
    <property type="project" value="InterPro"/>
</dbReference>
<feature type="signal peptide" evidence="3">
    <location>
        <begin position="1"/>
        <end position="21"/>
    </location>
</feature>
<comment type="caution">
    <text evidence="9">The sequence shown here is derived from an EMBL/GenBank/DDBJ whole genome shotgun (WGS) entry which is preliminary data.</text>
</comment>
<dbReference type="PANTHER" id="PTHR30097">
    <property type="entry name" value="CATION EFFLUX SYSTEM PROTEIN CUSB"/>
    <property type="match status" value="1"/>
</dbReference>
<dbReference type="Pfam" id="PF25975">
    <property type="entry name" value="CzcB_C"/>
    <property type="match status" value="1"/>
</dbReference>
<dbReference type="Pfam" id="PF25919">
    <property type="entry name" value="BSH_CusB"/>
    <property type="match status" value="1"/>
</dbReference>
<feature type="domain" description="CusB-like three alpha-helical bundle" evidence="5">
    <location>
        <begin position="155"/>
        <end position="203"/>
    </location>
</feature>
<evidence type="ECO:0000259" key="6">
    <source>
        <dbReference type="Pfam" id="PF25919"/>
    </source>
</evidence>
<evidence type="ECO:0000256" key="1">
    <source>
        <dbReference type="ARBA" id="ARBA00009477"/>
    </source>
</evidence>
<gene>
    <name evidence="9" type="ORF">GCM10025791_18070</name>
</gene>
<dbReference type="NCBIfam" id="TIGR01730">
    <property type="entry name" value="RND_mfp"/>
    <property type="match status" value="1"/>
</dbReference>
<feature type="chain" id="PRO_5043349034" evidence="3">
    <location>
        <begin position="22"/>
        <end position="498"/>
    </location>
</feature>
<accession>A0AAV3U0X4</accession>
<dbReference type="FunFam" id="2.40.30.170:FF:000010">
    <property type="entry name" value="Efflux RND transporter periplasmic adaptor subunit"/>
    <property type="match status" value="1"/>
</dbReference>
<dbReference type="GO" id="GO:0046914">
    <property type="term" value="F:transition metal ion binding"/>
    <property type="evidence" value="ECO:0007669"/>
    <property type="project" value="TreeGrafter"/>
</dbReference>
<dbReference type="GO" id="GO:0015679">
    <property type="term" value="P:plasma membrane copper ion transport"/>
    <property type="evidence" value="ECO:0007669"/>
    <property type="project" value="TreeGrafter"/>
</dbReference>
<dbReference type="InterPro" id="IPR058790">
    <property type="entry name" value="BSH_CusB"/>
</dbReference>
<dbReference type="RefSeq" id="WP_345420458.1">
    <property type="nucleotide sequence ID" value="NZ_AP031496.1"/>
</dbReference>
<dbReference type="SUPFAM" id="SSF111369">
    <property type="entry name" value="HlyD-like secretion proteins"/>
    <property type="match status" value="1"/>
</dbReference>
<evidence type="ECO:0000259" key="5">
    <source>
        <dbReference type="Pfam" id="PF25869"/>
    </source>
</evidence>
<dbReference type="GO" id="GO:0016020">
    <property type="term" value="C:membrane"/>
    <property type="evidence" value="ECO:0007669"/>
    <property type="project" value="InterPro"/>
</dbReference>
<dbReference type="Pfam" id="PF25954">
    <property type="entry name" value="Beta-barrel_RND_2"/>
    <property type="match status" value="1"/>
</dbReference>
<keyword evidence="3" id="KW-0732">Signal</keyword>
<evidence type="ECO:0000259" key="8">
    <source>
        <dbReference type="Pfam" id="PF25975"/>
    </source>
</evidence>
<dbReference type="Pfam" id="PF25869">
    <property type="entry name" value="3HB_CusB"/>
    <property type="match status" value="1"/>
</dbReference>
<dbReference type="PANTHER" id="PTHR30097:SF15">
    <property type="entry name" value="CATION EFFLUX SYSTEM PROTEIN CUSB"/>
    <property type="match status" value="1"/>
</dbReference>
<dbReference type="Pfam" id="PF11604">
    <property type="entry name" value="CusF_Ec"/>
    <property type="match status" value="1"/>
</dbReference>
<feature type="domain" description="CusB-like beta-barrel" evidence="7">
    <location>
        <begin position="240"/>
        <end position="317"/>
    </location>
</feature>
<sequence>MRRLFTATVLLAVGLGAGYFAAQLQPGNHNGDTPTSVKPLYWTAPMDPDYRRDAPGKSPMGMDLIPVYDEAAETEQPGTVAISPTVVNNLGVRTAEVGLKALNPSIKTVGIVQYDEQQLEHLHPRVAGWIEQLFVQSTGDTVEQGQPLFSLYSPDLVYAQEDLLQAVNQENARLVKAAEARMRALKIPESLIRQVRSQRKVQQRVTFYAPKSGVLDNLNVREGFYVEPGLQLMSIATLDTVWVEAEIFAQQSQRVQVGLPVTMTLDYTSAREWAGSVDYIYPQLDQQNRSVRLRLRFTNPDATLKPGMYARVTIAQNQAPVLAVAKEAIIRTGNQNRAVLQLSPGQFKSVAVTLGASDQYYFEILDGLAAGDTVVTSAQFLLDSESSKSSDFLRMASTQARKATEKAVQSAAVMGQVNDVNPADKTVNISRGPIEKWNRPPATMDFTVADNIDFDLLMPGSNVHFVFEIRAGDFVITQVHPMAKMVEPTTQHEGHQHD</sequence>
<evidence type="ECO:0000256" key="2">
    <source>
        <dbReference type="ARBA" id="ARBA00022448"/>
    </source>
</evidence>
<dbReference type="Gene3D" id="2.40.50.320">
    <property type="entry name" value="Copper binding periplasmic protein CusF"/>
    <property type="match status" value="1"/>
</dbReference>
<feature type="domain" description="CusB-like barrel-sandwich hybrid" evidence="6">
    <location>
        <begin position="120"/>
        <end position="236"/>
    </location>
</feature>
<dbReference type="InterPro" id="IPR021647">
    <property type="entry name" value="CusF_Ec"/>
</dbReference>
<dbReference type="GO" id="GO:0060003">
    <property type="term" value="P:copper ion export"/>
    <property type="evidence" value="ECO:0007669"/>
    <property type="project" value="TreeGrafter"/>
</dbReference>
<dbReference type="EMBL" id="BAABLX010000011">
    <property type="protein sequence ID" value="GAA4940180.1"/>
    <property type="molecule type" value="Genomic_DNA"/>
</dbReference>
<comment type="similarity">
    <text evidence="1">Belongs to the membrane fusion protein (MFP) (TC 8.A.1) family.</text>
</comment>
<dbReference type="InterPro" id="IPR045800">
    <property type="entry name" value="HMBD"/>
</dbReference>
<organism evidence="9 10">
    <name type="scientific">Halioxenophilus aromaticivorans</name>
    <dbReference type="NCBI Taxonomy" id="1306992"/>
    <lineage>
        <taxon>Bacteria</taxon>
        <taxon>Pseudomonadati</taxon>
        <taxon>Pseudomonadota</taxon>
        <taxon>Gammaproteobacteria</taxon>
        <taxon>Alteromonadales</taxon>
        <taxon>Alteromonadaceae</taxon>
        <taxon>Halioxenophilus</taxon>
    </lineage>
</organism>
<feature type="domain" description="CzcB-like C-terminal circularly permuted SH3-like" evidence="8">
    <location>
        <begin position="322"/>
        <end position="382"/>
    </location>
</feature>
<dbReference type="InterPro" id="IPR058791">
    <property type="entry name" value="3HB_CusB"/>
</dbReference>
<dbReference type="Gene3D" id="6.10.140.730">
    <property type="match status" value="1"/>
</dbReference>
<dbReference type="GO" id="GO:0030288">
    <property type="term" value="C:outer membrane-bounded periplasmic space"/>
    <property type="evidence" value="ECO:0007669"/>
    <property type="project" value="TreeGrafter"/>
</dbReference>
<evidence type="ECO:0000256" key="3">
    <source>
        <dbReference type="SAM" id="SignalP"/>
    </source>
</evidence>
<dbReference type="Proteomes" id="UP001409585">
    <property type="component" value="Unassembled WGS sequence"/>
</dbReference>
<proteinExistence type="inferred from homology"/>
<dbReference type="InterPro" id="IPR058792">
    <property type="entry name" value="Beta-barrel_RND_2"/>
</dbReference>
<dbReference type="AlphaFoldDB" id="A0AAV3U0X4"/>
<evidence type="ECO:0000313" key="10">
    <source>
        <dbReference type="Proteomes" id="UP001409585"/>
    </source>
</evidence>
<dbReference type="Gene3D" id="2.40.420.20">
    <property type="match status" value="1"/>
</dbReference>
<protein>
    <submittedName>
        <fullName evidence="9">Efflux RND transporter periplasmic adaptor subunit</fullName>
    </submittedName>
</protein>
<dbReference type="InterPro" id="IPR058649">
    <property type="entry name" value="CzcB_C"/>
</dbReference>
<feature type="domain" description="Heavy metal binding" evidence="4">
    <location>
        <begin position="41"/>
        <end position="67"/>
    </location>
</feature>
<dbReference type="Gene3D" id="2.40.50.100">
    <property type="match status" value="1"/>
</dbReference>
<dbReference type="InterPro" id="IPR051909">
    <property type="entry name" value="MFP_Cation_Efflux"/>
</dbReference>
<dbReference type="Pfam" id="PF19335">
    <property type="entry name" value="HMBD"/>
    <property type="match status" value="1"/>
</dbReference>
<evidence type="ECO:0000259" key="4">
    <source>
        <dbReference type="Pfam" id="PF19335"/>
    </source>
</evidence>
<evidence type="ECO:0000313" key="9">
    <source>
        <dbReference type="EMBL" id="GAA4940180.1"/>
    </source>
</evidence>
<reference evidence="10" key="1">
    <citation type="journal article" date="2019" name="Int. J. Syst. Evol. Microbiol.">
        <title>The Global Catalogue of Microorganisms (GCM) 10K type strain sequencing project: providing services to taxonomists for standard genome sequencing and annotation.</title>
        <authorList>
            <consortium name="The Broad Institute Genomics Platform"/>
            <consortium name="The Broad Institute Genome Sequencing Center for Infectious Disease"/>
            <person name="Wu L."/>
            <person name="Ma J."/>
        </authorList>
    </citation>
    <scope>NUCLEOTIDE SEQUENCE [LARGE SCALE GENOMIC DNA]</scope>
    <source>
        <strain evidence="10">JCM 19134</strain>
    </source>
</reference>
<keyword evidence="10" id="KW-1185">Reference proteome</keyword>
<name>A0AAV3U0X4_9ALTE</name>
<dbReference type="Gene3D" id="2.40.30.170">
    <property type="match status" value="1"/>
</dbReference>